<dbReference type="InterPro" id="IPR013096">
    <property type="entry name" value="Cupin_2"/>
</dbReference>
<dbReference type="Pfam" id="PF07883">
    <property type="entry name" value="Cupin_2"/>
    <property type="match status" value="1"/>
</dbReference>
<dbReference type="EMBL" id="FLUO01000001">
    <property type="protein sequence ID" value="SBW09870.1"/>
    <property type="molecule type" value="Genomic_DNA"/>
</dbReference>
<dbReference type="GO" id="GO:0003700">
    <property type="term" value="F:DNA-binding transcription factor activity"/>
    <property type="evidence" value="ECO:0007669"/>
    <property type="project" value="TreeGrafter"/>
</dbReference>
<dbReference type="Pfam" id="PF13560">
    <property type="entry name" value="HTH_31"/>
    <property type="match status" value="1"/>
</dbReference>
<evidence type="ECO:0000313" key="3">
    <source>
        <dbReference type="EMBL" id="SBW09870.1"/>
    </source>
</evidence>
<dbReference type="GO" id="GO:0005829">
    <property type="term" value="C:cytosol"/>
    <property type="evidence" value="ECO:0007669"/>
    <property type="project" value="TreeGrafter"/>
</dbReference>
<dbReference type="Gene3D" id="2.60.120.10">
    <property type="entry name" value="Jelly Rolls"/>
    <property type="match status" value="1"/>
</dbReference>
<dbReference type="SUPFAM" id="SSF47413">
    <property type="entry name" value="lambda repressor-like DNA-binding domains"/>
    <property type="match status" value="1"/>
</dbReference>
<dbReference type="SMART" id="SM00530">
    <property type="entry name" value="HTH_XRE"/>
    <property type="match status" value="1"/>
</dbReference>
<protein>
    <recommendedName>
        <fullName evidence="2">HTH cro/C1-type domain-containing protein</fullName>
    </recommendedName>
</protein>
<organism evidence="3">
    <name type="scientific">uncultured Alphaproteobacteria bacterium</name>
    <dbReference type="NCBI Taxonomy" id="91750"/>
    <lineage>
        <taxon>Bacteria</taxon>
        <taxon>Pseudomonadati</taxon>
        <taxon>Pseudomonadota</taxon>
        <taxon>Alphaproteobacteria</taxon>
        <taxon>environmental samples</taxon>
    </lineage>
</organism>
<dbReference type="CDD" id="cd00093">
    <property type="entry name" value="HTH_XRE"/>
    <property type="match status" value="1"/>
</dbReference>
<proteinExistence type="predicted"/>
<dbReference type="InterPro" id="IPR011051">
    <property type="entry name" value="RmlC_Cupin_sf"/>
</dbReference>
<dbReference type="InterPro" id="IPR050807">
    <property type="entry name" value="TransReg_Diox_bact_type"/>
</dbReference>
<gene>
    <name evidence="3" type="ORF">KL86APRO_12693</name>
</gene>
<name>A0A212KDS0_9PROT</name>
<dbReference type="AlphaFoldDB" id="A0A212KDS0"/>
<dbReference type="SUPFAM" id="SSF51182">
    <property type="entry name" value="RmlC-like cupins"/>
    <property type="match status" value="1"/>
</dbReference>
<dbReference type="PANTHER" id="PTHR46797">
    <property type="entry name" value="HTH-TYPE TRANSCRIPTIONAL REGULATOR"/>
    <property type="match status" value="1"/>
</dbReference>
<feature type="domain" description="HTH cro/C1-type" evidence="2">
    <location>
        <begin position="24"/>
        <end position="78"/>
    </location>
</feature>
<dbReference type="CDD" id="cd02209">
    <property type="entry name" value="cupin_XRE_C"/>
    <property type="match status" value="1"/>
</dbReference>
<dbReference type="Gene3D" id="1.10.260.40">
    <property type="entry name" value="lambda repressor-like DNA-binding domains"/>
    <property type="match status" value="1"/>
</dbReference>
<dbReference type="InterPro" id="IPR010982">
    <property type="entry name" value="Lambda_DNA-bd_dom_sf"/>
</dbReference>
<dbReference type="PROSITE" id="PS50943">
    <property type="entry name" value="HTH_CROC1"/>
    <property type="match status" value="1"/>
</dbReference>
<dbReference type="InterPro" id="IPR001387">
    <property type="entry name" value="Cro/C1-type_HTH"/>
</dbReference>
<keyword evidence="1" id="KW-0238">DNA-binding</keyword>
<accession>A0A212KDS0</accession>
<dbReference type="PANTHER" id="PTHR46797:SF1">
    <property type="entry name" value="METHYLPHOSPHONATE SYNTHASE"/>
    <property type="match status" value="1"/>
</dbReference>
<evidence type="ECO:0000256" key="1">
    <source>
        <dbReference type="ARBA" id="ARBA00023125"/>
    </source>
</evidence>
<reference evidence="3" key="1">
    <citation type="submission" date="2016-04" db="EMBL/GenBank/DDBJ databases">
        <authorList>
            <person name="Evans L.H."/>
            <person name="Alamgir A."/>
            <person name="Owens N."/>
            <person name="Weber N.D."/>
            <person name="Virtaneva K."/>
            <person name="Barbian K."/>
            <person name="Babar A."/>
            <person name="Rosenke K."/>
        </authorList>
    </citation>
    <scope>NUCLEOTIDE SEQUENCE</scope>
    <source>
        <strain evidence="3">86</strain>
    </source>
</reference>
<dbReference type="GO" id="GO:0003677">
    <property type="term" value="F:DNA binding"/>
    <property type="evidence" value="ECO:0007669"/>
    <property type="project" value="UniProtKB-KW"/>
</dbReference>
<dbReference type="InterPro" id="IPR014710">
    <property type="entry name" value="RmlC-like_jellyroll"/>
</dbReference>
<evidence type="ECO:0000259" key="2">
    <source>
        <dbReference type="PROSITE" id="PS50943"/>
    </source>
</evidence>
<sequence>MSESGEFTAAMLSPEALERLGGSLRHARRLRGLRLKDLADVAECSESMLSKIETGRAVPSLALVRRIVKGLEVSLHDLFAQPTAEVPLVHRAGSRPTVGVGRVGAGPSVVLEFLMPRGDGLILEANIHTVSPGGSSAGATSHVGEEFGYVLDGELDLTVDGETTRIVKGDSFAFRSERPHAYRNPGSVPARILWVNTPPTY</sequence>